<dbReference type="Proteomes" id="UP000078227">
    <property type="component" value="Chromosome"/>
</dbReference>
<proteinExistence type="predicted"/>
<keyword evidence="1" id="KW-0436">Ligase</keyword>
<evidence type="ECO:0000259" key="5">
    <source>
        <dbReference type="PROSITE" id="PS50975"/>
    </source>
</evidence>
<dbReference type="Gene3D" id="3.40.50.20">
    <property type="match status" value="1"/>
</dbReference>
<dbReference type="PROSITE" id="PS50975">
    <property type="entry name" value="ATP_GRASP"/>
    <property type="match status" value="1"/>
</dbReference>
<evidence type="ECO:0000313" key="8">
    <source>
        <dbReference type="Proteomes" id="UP000078227"/>
    </source>
</evidence>
<evidence type="ECO:0000256" key="4">
    <source>
        <dbReference type="PROSITE-ProRule" id="PRU00409"/>
    </source>
</evidence>
<protein>
    <submittedName>
        <fullName evidence="7">ATP-grasp domain-containing protein</fullName>
    </submittedName>
</protein>
<dbReference type="Gene3D" id="3.30.1490.20">
    <property type="entry name" value="ATP-grasp fold, A domain"/>
    <property type="match status" value="1"/>
</dbReference>
<gene>
    <name evidence="6" type="ORF">AWR26_22570</name>
    <name evidence="7" type="ORF">SAMN05216286_4003</name>
</gene>
<dbReference type="GO" id="GO:0046872">
    <property type="term" value="F:metal ion binding"/>
    <property type="evidence" value="ECO:0007669"/>
    <property type="project" value="InterPro"/>
</dbReference>
<dbReference type="PANTHER" id="PTHR43585:SF2">
    <property type="entry name" value="ATP-GRASP ENZYME FSQD"/>
    <property type="match status" value="1"/>
</dbReference>
<keyword evidence="2 4" id="KW-0547">Nucleotide-binding</keyword>
<dbReference type="SUPFAM" id="SSF56059">
    <property type="entry name" value="Glutathione synthetase ATP-binding domain-like"/>
    <property type="match status" value="1"/>
</dbReference>
<name>A0AA94H7N2_9ENTR</name>
<dbReference type="EMBL" id="CP014007">
    <property type="protein sequence ID" value="ANI84802.1"/>
    <property type="molecule type" value="Genomic_DNA"/>
</dbReference>
<evidence type="ECO:0000256" key="2">
    <source>
        <dbReference type="ARBA" id="ARBA00022741"/>
    </source>
</evidence>
<evidence type="ECO:0000313" key="9">
    <source>
        <dbReference type="Proteomes" id="UP000182314"/>
    </source>
</evidence>
<dbReference type="AlphaFoldDB" id="A0AA94H7N2"/>
<evidence type="ECO:0000313" key="6">
    <source>
        <dbReference type="EMBL" id="ANI84802.1"/>
    </source>
</evidence>
<dbReference type="PANTHER" id="PTHR43585">
    <property type="entry name" value="FUMIPYRROLE BIOSYNTHESIS PROTEIN C"/>
    <property type="match status" value="1"/>
</dbReference>
<dbReference type="Proteomes" id="UP000182314">
    <property type="component" value="Unassembled WGS sequence"/>
</dbReference>
<evidence type="ECO:0000313" key="7">
    <source>
        <dbReference type="EMBL" id="SFD03185.1"/>
    </source>
</evidence>
<evidence type="ECO:0000256" key="1">
    <source>
        <dbReference type="ARBA" id="ARBA00022598"/>
    </source>
</evidence>
<reference evidence="6 8" key="2">
    <citation type="submission" date="2021-03" db="EMBL/GenBank/DDBJ databases">
        <authorList>
            <person name="Li Y."/>
            <person name="Li S."/>
            <person name="Chen M."/>
            <person name="Peng G."/>
            <person name="Tan Z."/>
            <person name="An Q."/>
        </authorList>
    </citation>
    <scope>NUCLEOTIDE SEQUENCE [LARGE SCALE GENOMIC DNA]</scope>
    <source>
        <strain evidence="6 8">Ola 51</strain>
    </source>
</reference>
<dbReference type="Gene3D" id="3.30.470.20">
    <property type="entry name" value="ATP-grasp fold, B domain"/>
    <property type="match status" value="1"/>
</dbReference>
<evidence type="ECO:0000256" key="3">
    <source>
        <dbReference type="ARBA" id="ARBA00022840"/>
    </source>
</evidence>
<dbReference type="RefSeq" id="WP_064568662.1">
    <property type="nucleotide sequence ID" value="NZ_CP014007.2"/>
</dbReference>
<dbReference type="Pfam" id="PF13535">
    <property type="entry name" value="ATP-grasp_4"/>
    <property type="match status" value="1"/>
</dbReference>
<dbReference type="KEGG" id="kor:AWR26_22570"/>
<feature type="domain" description="ATP-grasp" evidence="5">
    <location>
        <begin position="120"/>
        <end position="322"/>
    </location>
</feature>
<keyword evidence="3 4" id="KW-0067">ATP-binding</keyword>
<dbReference type="InterPro" id="IPR052032">
    <property type="entry name" value="ATP-dep_AA_Ligase"/>
</dbReference>
<keyword evidence="8" id="KW-1185">Reference proteome</keyword>
<dbReference type="GO" id="GO:0016874">
    <property type="term" value="F:ligase activity"/>
    <property type="evidence" value="ECO:0007669"/>
    <property type="project" value="UniProtKB-KW"/>
</dbReference>
<dbReference type="InterPro" id="IPR011761">
    <property type="entry name" value="ATP-grasp"/>
</dbReference>
<accession>A0AA94H7N2</accession>
<dbReference type="InterPro" id="IPR013815">
    <property type="entry name" value="ATP_grasp_subdomain_1"/>
</dbReference>
<sequence length="420" mass="47266">MAHFLFINANLTGLKAIKEIISLGHDISYVESTSFICYADTDENKYIKKSLTDIYYFEDTDKADKLLKLACEIDKKKTLDGIICIAENSMESAAAVAEALHLPFPSYHAVLKSRNKDNTRECLNQHGIKNAKFRHVKTNGDLVRAADEIGYPLVIKPKTSLNSVATAIVRDASQLHRAWQGIMDAVAREPLKMQEQYLRGFLVEEYLVGNMVSVEVAHDGLLYNAFMISGRGRSSQNELVEYRIDMPALLTESEQKLCREYTISVLSALGLSHGIFHIELILTKSGPVLVEVNPRIMGSYMPILYNNVSGNNIFRWLADIHSGVPLNEQEILQSDGVGSAIRFDVAKEGSYSPQKFRELVLSWFRPVYEELSGQQGMSQVKPGETIGRIQVIYPNHQMLENDLCGFFAQVQQEMELELLH</sequence>
<organism evidence="7 9">
    <name type="scientific">Kosakonia oryzae</name>
    <dbReference type="NCBI Taxonomy" id="497725"/>
    <lineage>
        <taxon>Bacteria</taxon>
        <taxon>Pseudomonadati</taxon>
        <taxon>Pseudomonadota</taxon>
        <taxon>Gammaproteobacteria</taxon>
        <taxon>Enterobacterales</taxon>
        <taxon>Enterobacteriaceae</taxon>
        <taxon>Kosakonia</taxon>
    </lineage>
</organism>
<reference evidence="7 9" key="1">
    <citation type="submission" date="2016-10" db="EMBL/GenBank/DDBJ databases">
        <authorList>
            <person name="Varghese N."/>
            <person name="Submissions S."/>
        </authorList>
    </citation>
    <scope>NUCLEOTIDE SEQUENCE [LARGE SCALE GENOMIC DNA]</scope>
    <source>
        <strain evidence="7 9">CGMCC 1.7012</strain>
    </source>
</reference>
<dbReference type="GO" id="GO:0005524">
    <property type="term" value="F:ATP binding"/>
    <property type="evidence" value="ECO:0007669"/>
    <property type="project" value="UniProtKB-UniRule"/>
</dbReference>
<dbReference type="EMBL" id="FOKO01000005">
    <property type="protein sequence ID" value="SFD03185.1"/>
    <property type="molecule type" value="Genomic_DNA"/>
</dbReference>